<comment type="caution">
    <text evidence="9">The sequence shown here is derived from an EMBL/GenBank/DDBJ whole genome shotgun (WGS) entry which is preliminary data.</text>
</comment>
<keyword evidence="7" id="KW-0411">Iron-sulfur</keyword>
<evidence type="ECO:0000256" key="1">
    <source>
        <dbReference type="ARBA" id="ARBA00001966"/>
    </source>
</evidence>
<comment type="similarity">
    <text evidence="2">Belongs to the complex I 20 kDa subunit family.</text>
</comment>
<accession>A0A1V6LWY8</accession>
<dbReference type="PANTHER" id="PTHR42989">
    <property type="entry name" value="HYDROGENASE-4 COMPONENT I"/>
    <property type="match status" value="1"/>
</dbReference>
<dbReference type="GO" id="GO:0051539">
    <property type="term" value="F:4 iron, 4 sulfur cluster binding"/>
    <property type="evidence" value="ECO:0007669"/>
    <property type="project" value="UniProtKB-KW"/>
</dbReference>
<dbReference type="NCBIfam" id="NF005012">
    <property type="entry name" value="PRK06411.1"/>
    <property type="match status" value="1"/>
</dbReference>
<dbReference type="AlphaFoldDB" id="A0A1V6LWY8"/>
<dbReference type="Gene3D" id="3.40.50.12280">
    <property type="match status" value="1"/>
</dbReference>
<dbReference type="GO" id="GO:0046872">
    <property type="term" value="F:metal ion binding"/>
    <property type="evidence" value="ECO:0007669"/>
    <property type="project" value="UniProtKB-KW"/>
</dbReference>
<feature type="domain" description="4Fe-4S ferredoxin-type" evidence="8">
    <location>
        <begin position="64"/>
        <end position="93"/>
    </location>
</feature>
<evidence type="ECO:0000256" key="4">
    <source>
        <dbReference type="ARBA" id="ARBA00022485"/>
    </source>
</evidence>
<protein>
    <submittedName>
        <fullName evidence="9">Hydrogenase</fullName>
    </submittedName>
</protein>
<dbReference type="RefSeq" id="WP_070068141.1">
    <property type="nucleotide sequence ID" value="NZ_MJUW02000120.1"/>
</dbReference>
<reference evidence="9 10" key="1">
    <citation type="journal article" date="2016" name="Genome Announc.">
        <title>Draft Genome Sequence of the Anaerobic Ammonium-Oxidizing Bacterium 'Candidatus Brocadia sp. 40'.</title>
        <authorList>
            <person name="Ali M."/>
            <person name="Haroon M.F."/>
            <person name="Narita Y."/>
            <person name="Zhang L."/>
            <person name="Rangel Shaw D."/>
            <person name="Okabe S."/>
            <person name="Saikaly P.E."/>
        </authorList>
    </citation>
    <scope>NUCLEOTIDE SEQUENCE [LARGE SCALE GENOMIC DNA]</scope>
    <source>
        <strain evidence="9 10">40</strain>
    </source>
</reference>
<feature type="domain" description="4Fe-4S ferredoxin-type" evidence="8">
    <location>
        <begin position="31"/>
        <end position="60"/>
    </location>
</feature>
<keyword evidence="6" id="KW-0408">Iron</keyword>
<keyword evidence="4" id="KW-0004">4Fe-4S</keyword>
<dbReference type="PANTHER" id="PTHR42989:SF1">
    <property type="entry name" value="FORMATE HYDROGENLYASE SUBUNIT 7-RELATED"/>
    <property type="match status" value="1"/>
</dbReference>
<evidence type="ECO:0000313" key="9">
    <source>
        <dbReference type="EMBL" id="OQD44653.1"/>
    </source>
</evidence>
<evidence type="ECO:0000259" key="8">
    <source>
        <dbReference type="PROSITE" id="PS51379"/>
    </source>
</evidence>
<keyword evidence="10" id="KW-1185">Reference proteome</keyword>
<evidence type="ECO:0000256" key="5">
    <source>
        <dbReference type="ARBA" id="ARBA00022723"/>
    </source>
</evidence>
<sequence>MFTKFQKSFQTGVVTSRYPKEKEPAPLRFRGRIEIDHEKCRHCNACVEVCPTNAYTWVEEKGKRYLQMSHAKCIFCGMCEEACPFKAVTITNDFELTTKNKDNLLVKAGLDETASVEDLGTKLKEEIFSVFRRSLHVREVDAGSCNGCEWEVAALYNSPVHDLQRFGIDIVASPRHADCLLVTGPPTRNLEAALIKTYHSTPDPKMVIALGACACSGGIFSNCYATKNGIDNVVPVDVYIPGCPPRPQAIIYGFLLALKRIKK</sequence>
<comment type="similarity">
    <text evidence="3">Belongs to the FrhG family.</text>
</comment>
<dbReference type="InterPro" id="IPR052375">
    <property type="entry name" value="Complex_I_20kDa-like"/>
</dbReference>
<keyword evidence="5" id="KW-0479">Metal-binding</keyword>
<dbReference type="EMBL" id="MJUW02000120">
    <property type="protein sequence ID" value="OQD44653.1"/>
    <property type="molecule type" value="Genomic_DNA"/>
</dbReference>
<dbReference type="InterPro" id="IPR006137">
    <property type="entry name" value="NADH_UbQ_OxRdtase-like_20kDa"/>
</dbReference>
<dbReference type="Gene3D" id="3.30.70.20">
    <property type="match status" value="1"/>
</dbReference>
<evidence type="ECO:0000256" key="3">
    <source>
        <dbReference type="ARBA" id="ARBA00010870"/>
    </source>
</evidence>
<dbReference type="Pfam" id="PF12838">
    <property type="entry name" value="Fer4_7"/>
    <property type="match status" value="1"/>
</dbReference>
<dbReference type="Pfam" id="PF01058">
    <property type="entry name" value="Oxidored_q6"/>
    <property type="match status" value="1"/>
</dbReference>
<dbReference type="PROSITE" id="PS51379">
    <property type="entry name" value="4FE4S_FER_2"/>
    <property type="match status" value="2"/>
</dbReference>
<organism evidence="9 10">
    <name type="scientific">Candidatus Brocadia sapporoensis</name>
    <dbReference type="NCBI Taxonomy" id="392547"/>
    <lineage>
        <taxon>Bacteria</taxon>
        <taxon>Pseudomonadati</taxon>
        <taxon>Planctomycetota</taxon>
        <taxon>Candidatus Brocadiia</taxon>
        <taxon>Candidatus Brocadiales</taxon>
        <taxon>Candidatus Brocadiaceae</taxon>
        <taxon>Candidatus Brocadia</taxon>
    </lineage>
</organism>
<dbReference type="PROSITE" id="PS00198">
    <property type="entry name" value="4FE4S_FER_1"/>
    <property type="match status" value="2"/>
</dbReference>
<dbReference type="Proteomes" id="UP000242219">
    <property type="component" value="Unassembled WGS sequence"/>
</dbReference>
<proteinExistence type="inferred from homology"/>
<dbReference type="InterPro" id="IPR017900">
    <property type="entry name" value="4Fe4S_Fe_S_CS"/>
</dbReference>
<gene>
    <name evidence="9" type="ORF">BIY37_12440</name>
</gene>
<name>A0A1V6LWY8_9BACT</name>
<evidence type="ECO:0000256" key="7">
    <source>
        <dbReference type="ARBA" id="ARBA00023014"/>
    </source>
</evidence>
<comment type="cofactor">
    <cofactor evidence="1">
        <name>[4Fe-4S] cluster</name>
        <dbReference type="ChEBI" id="CHEBI:49883"/>
    </cofactor>
</comment>
<dbReference type="SUPFAM" id="SSF54862">
    <property type="entry name" value="4Fe-4S ferredoxins"/>
    <property type="match status" value="1"/>
</dbReference>
<dbReference type="InterPro" id="IPR017896">
    <property type="entry name" value="4Fe4S_Fe-S-bd"/>
</dbReference>
<evidence type="ECO:0000256" key="6">
    <source>
        <dbReference type="ARBA" id="ARBA00023004"/>
    </source>
</evidence>
<dbReference type="SUPFAM" id="SSF56770">
    <property type="entry name" value="HydA/Nqo6-like"/>
    <property type="match status" value="1"/>
</dbReference>
<evidence type="ECO:0000256" key="2">
    <source>
        <dbReference type="ARBA" id="ARBA00009173"/>
    </source>
</evidence>
<evidence type="ECO:0000313" key="10">
    <source>
        <dbReference type="Proteomes" id="UP000242219"/>
    </source>
</evidence>